<feature type="compositionally biased region" description="Polar residues" evidence="1">
    <location>
        <begin position="1061"/>
        <end position="1073"/>
    </location>
</feature>
<keyword evidence="3" id="KW-1185">Reference proteome</keyword>
<feature type="domain" description="Cordon-bleu ubiquitin-like" evidence="2">
    <location>
        <begin position="163"/>
        <end position="248"/>
    </location>
</feature>
<feature type="compositionally biased region" description="Low complexity" evidence="1">
    <location>
        <begin position="990"/>
        <end position="1001"/>
    </location>
</feature>
<dbReference type="Gene3D" id="3.10.20.90">
    <property type="entry name" value="Phosphatidylinositol 3-kinase Catalytic Subunit, Chain A, domain 1"/>
    <property type="match status" value="1"/>
</dbReference>
<feature type="compositionally biased region" description="Pro residues" evidence="1">
    <location>
        <begin position="1009"/>
        <end position="1019"/>
    </location>
</feature>
<feature type="compositionally biased region" description="Pro residues" evidence="1">
    <location>
        <begin position="727"/>
        <end position="739"/>
    </location>
</feature>
<name>A0A6P8EE90_CLUHA</name>
<dbReference type="AlphaFoldDB" id="A0A6P8EE90"/>
<feature type="compositionally biased region" description="Low complexity" evidence="1">
    <location>
        <begin position="379"/>
        <end position="388"/>
    </location>
</feature>
<reference evidence="4" key="1">
    <citation type="submission" date="2025-08" db="UniProtKB">
        <authorList>
            <consortium name="RefSeq"/>
        </authorList>
    </citation>
    <scope>IDENTIFICATION</scope>
</reference>
<feature type="compositionally biased region" description="Acidic residues" evidence="1">
    <location>
        <begin position="960"/>
        <end position="971"/>
    </location>
</feature>
<dbReference type="CTD" id="100332245"/>
<feature type="compositionally biased region" description="Polar residues" evidence="1">
    <location>
        <begin position="359"/>
        <end position="372"/>
    </location>
</feature>
<dbReference type="PANTHER" id="PTHR21557:SF2">
    <property type="entry name" value="CORDON-BLEU PROTEIN-LIKE 1"/>
    <property type="match status" value="1"/>
</dbReference>
<evidence type="ECO:0000313" key="4">
    <source>
        <dbReference type="RefSeq" id="XP_031414268.1"/>
    </source>
</evidence>
<gene>
    <name evidence="4" type="primary">cobll1b</name>
</gene>
<dbReference type="InterPro" id="IPR039895">
    <property type="entry name" value="COBL-like"/>
</dbReference>
<feature type="compositionally biased region" description="Polar residues" evidence="1">
    <location>
        <begin position="823"/>
        <end position="839"/>
    </location>
</feature>
<feature type="region of interest" description="Disordered" evidence="1">
    <location>
        <begin position="809"/>
        <end position="1195"/>
    </location>
</feature>
<evidence type="ECO:0000313" key="3">
    <source>
        <dbReference type="Proteomes" id="UP000515152"/>
    </source>
</evidence>
<dbReference type="Proteomes" id="UP000515152">
    <property type="component" value="Chromosome 2"/>
</dbReference>
<feature type="compositionally biased region" description="Polar residues" evidence="1">
    <location>
        <begin position="322"/>
        <end position="333"/>
    </location>
</feature>
<feature type="compositionally biased region" description="Low complexity" evidence="1">
    <location>
        <begin position="882"/>
        <end position="897"/>
    </location>
</feature>
<accession>A0A6P8EE90</accession>
<dbReference type="OrthoDB" id="8882621at2759"/>
<proteinExistence type="predicted"/>
<sequence length="1195" mass="124859">MTVDNCGKDLGQACRVDVVNRGMDDHGCQSTPHRRTRRSSKSKAPAPPPAVKGLDGPPLSPASPGYQRTAMEQQDNPLEQDLTLVVVLPEGVENTTVVHGSKPMMDLLVTLCAKYHLNPSGHTIELVSKNRNHIKFKPSALIGTLEAEKILLKPKGVMEERNKKAGSQMPEATVRLVINYKKTQKTILRVNPKIPLNELLPAICEKCEFDTTTTILLRNVQSDEPLDLTNSLNDFSIREVYARDTEATSPTDLPPSPTHSDTLCLSARKDKSQKERENKENKGLFSLFRKSRKKSDQPMTASAPASPILRKPRPVSMCALPSHTSSFNSNTMPSDMPKKRRAPLPPAMMSPEDTPDFGTDQQAKPQSPTQPDGHQDFPSGSRASPSESSLKRTKRKAPPPPTSTPSPSPPEEAPQERSLTGVPLPATLEEIREQEESLAPASPQEEPGESGSPLPRASTAQSDTQGDDSSLNLSADISMDSGRAEASSPTHDADMLSLSAYEDAGGDQACDLSSHGKLAGSLTSSEEYASQTLSAEAQVAPEGEDDDSGADPALESSERAASPAQEATAAEDVPGGVAELSRSPEASGSLRPPPDSTQLRAAEEPALESEPDRPGSRAASSLEESTQGEMSCTSSPEAQAGTPGVSSTPEPQPTPPLSAGLKRDMVTSTEEPNSPGSQEALSPATDRPTPSPTQTPAPNPAVALAPAPTPSPTQTPAPNPAVALAPAPTPSPTQTPVPDPAVALAPALATVKGGPVYVTDSKPKPKPSNEVTRDYIPKLGMTTYTIVPQKSLEKLRYFEVELTLEAPHVATEAEVSVGPLEASGSTLKTPDESTTTAQPADTRPAAPGADPPLRNGAEPSDSSAEHVAPPLQTSISTLVPVGDGADQAVPAAAAEAAGEVKEKKVPPATKPKPASFRLPQHKRTPGYYVTSAAVKSASGHKEAAGGQPKEPSPQAVHETAEEEGEEVEEEGTLPPPPPPLEPAGEVEHVGASASALAQSGQKPVDASPSPSPSPNPSPSPSGGHPDAQLTRQGSVPSKNQPPSPGLSLEKLRSFTAPKPYSPTSPSRFAQAVSSAVKKTRPLGQRPEGQTTCKVPLYPITGHSPIREVTEPSKNTVTDNGEKEDKCPGARGAEGAVTSSAGEDAGPADTQSGEPAPTEDQIHGNGAPHALPVSGVPPSMTLLQSSGEARAAAHEE</sequence>
<dbReference type="RefSeq" id="XP_031414268.1">
    <property type="nucleotide sequence ID" value="XM_031558408.2"/>
</dbReference>
<dbReference type="PANTHER" id="PTHR21557">
    <property type="entry name" value="CORDON-BLEU"/>
    <property type="match status" value="1"/>
</dbReference>
<dbReference type="InterPro" id="IPR019025">
    <property type="entry name" value="Cordon-bleu_ubiquitin_domain"/>
</dbReference>
<feature type="compositionally biased region" description="Pro residues" evidence="1">
    <location>
        <begin position="707"/>
        <end position="719"/>
    </location>
</feature>
<feature type="compositionally biased region" description="Low complexity" evidence="1">
    <location>
        <begin position="559"/>
        <end position="571"/>
    </location>
</feature>
<feature type="region of interest" description="Disordered" evidence="1">
    <location>
        <begin position="268"/>
        <end position="740"/>
    </location>
</feature>
<evidence type="ECO:0000259" key="2">
    <source>
        <dbReference type="Pfam" id="PF09469"/>
    </source>
</evidence>
<feature type="compositionally biased region" description="Basic and acidic residues" evidence="1">
    <location>
        <begin position="268"/>
        <end position="282"/>
    </location>
</feature>
<feature type="compositionally biased region" description="Polar residues" evidence="1">
    <location>
        <begin position="618"/>
        <end position="637"/>
    </location>
</feature>
<dbReference type="GeneID" id="105908000"/>
<feature type="compositionally biased region" description="Polar residues" evidence="1">
    <location>
        <begin position="1029"/>
        <end position="1038"/>
    </location>
</feature>
<feature type="compositionally biased region" description="Pro residues" evidence="1">
    <location>
        <begin position="689"/>
        <end position="699"/>
    </location>
</feature>
<dbReference type="Pfam" id="PF09469">
    <property type="entry name" value="Cobl"/>
    <property type="match status" value="1"/>
</dbReference>
<feature type="compositionally biased region" description="Pro residues" evidence="1">
    <location>
        <begin position="398"/>
        <end position="412"/>
    </location>
</feature>
<feature type="region of interest" description="Disordered" evidence="1">
    <location>
        <begin position="754"/>
        <end position="773"/>
    </location>
</feature>
<feature type="compositionally biased region" description="Polar residues" evidence="1">
    <location>
        <begin position="458"/>
        <end position="475"/>
    </location>
</feature>
<evidence type="ECO:0000256" key="1">
    <source>
        <dbReference type="SAM" id="MobiDB-lite"/>
    </source>
</evidence>
<protein>
    <submittedName>
        <fullName evidence="4">Cordon-bleu protein-like 1b isoform X1</fullName>
    </submittedName>
</protein>
<feature type="compositionally biased region" description="Polar residues" evidence="1">
    <location>
        <begin position="521"/>
        <end position="535"/>
    </location>
</feature>
<dbReference type="GO" id="GO:0003785">
    <property type="term" value="F:actin monomer binding"/>
    <property type="evidence" value="ECO:0007669"/>
    <property type="project" value="InterPro"/>
</dbReference>
<feature type="compositionally biased region" description="Basic residues" evidence="1">
    <location>
        <begin position="32"/>
        <end position="41"/>
    </location>
</feature>
<feature type="compositionally biased region" description="Polar residues" evidence="1">
    <location>
        <begin position="666"/>
        <end position="680"/>
    </location>
</feature>
<organism evidence="3 4">
    <name type="scientific">Clupea harengus</name>
    <name type="common">Atlantic herring</name>
    <dbReference type="NCBI Taxonomy" id="7950"/>
    <lineage>
        <taxon>Eukaryota</taxon>
        <taxon>Metazoa</taxon>
        <taxon>Chordata</taxon>
        <taxon>Craniata</taxon>
        <taxon>Vertebrata</taxon>
        <taxon>Euteleostomi</taxon>
        <taxon>Actinopterygii</taxon>
        <taxon>Neopterygii</taxon>
        <taxon>Teleostei</taxon>
        <taxon>Clupei</taxon>
        <taxon>Clupeiformes</taxon>
        <taxon>Clupeoidei</taxon>
        <taxon>Clupeidae</taxon>
        <taxon>Clupea</taxon>
    </lineage>
</organism>
<feature type="region of interest" description="Disordered" evidence="1">
    <location>
        <begin position="22"/>
        <end position="71"/>
    </location>
</feature>